<sequence length="94" mass="11684">MVLHDITMCRGQHCPQKHLCYRNTAEIEGRQDYFPTLPFDFEQNTCAFFWQDVQRFEQIKLRAYEIYLEERRPRGKHLEHWFKAEEEYKAIWNQ</sequence>
<dbReference type="RefSeq" id="WP_323297289.1">
    <property type="nucleotide sequence ID" value="NZ_JAYFUM010000015.1"/>
</dbReference>
<accession>A0ABU5QBA1</accession>
<dbReference type="EMBL" id="JAYFUM010000015">
    <property type="protein sequence ID" value="MEA5140131.1"/>
    <property type="molecule type" value="Genomic_DNA"/>
</dbReference>
<protein>
    <submittedName>
        <fullName evidence="1">DUF2934 domain-containing protein</fullName>
    </submittedName>
</protein>
<name>A0ABU5QBA1_9BACT</name>
<gene>
    <name evidence="1" type="ORF">VB248_13355</name>
</gene>
<dbReference type="Proteomes" id="UP001302949">
    <property type="component" value="Unassembled WGS sequence"/>
</dbReference>
<dbReference type="InterPro" id="IPR021327">
    <property type="entry name" value="DUF2934"/>
</dbReference>
<proteinExistence type="predicted"/>
<dbReference type="Pfam" id="PF11154">
    <property type="entry name" value="DUF2934"/>
    <property type="match status" value="1"/>
</dbReference>
<reference evidence="1 2" key="1">
    <citation type="submission" date="2023-12" db="EMBL/GenBank/DDBJ databases">
        <title>Novel species of the genus Arcicella isolated from rivers.</title>
        <authorList>
            <person name="Lu H."/>
        </authorList>
    </citation>
    <scope>NUCLEOTIDE SEQUENCE [LARGE SCALE GENOMIC DNA]</scope>
    <source>
        <strain evidence="1 2">KCTC 23307</strain>
    </source>
</reference>
<evidence type="ECO:0000313" key="1">
    <source>
        <dbReference type="EMBL" id="MEA5140131.1"/>
    </source>
</evidence>
<keyword evidence="2" id="KW-1185">Reference proteome</keyword>
<organism evidence="1 2">
    <name type="scientific">Arcicella rigui</name>
    <dbReference type="NCBI Taxonomy" id="797020"/>
    <lineage>
        <taxon>Bacteria</taxon>
        <taxon>Pseudomonadati</taxon>
        <taxon>Bacteroidota</taxon>
        <taxon>Cytophagia</taxon>
        <taxon>Cytophagales</taxon>
        <taxon>Flectobacillaceae</taxon>
        <taxon>Arcicella</taxon>
    </lineage>
</organism>
<comment type="caution">
    <text evidence="1">The sequence shown here is derived from an EMBL/GenBank/DDBJ whole genome shotgun (WGS) entry which is preliminary data.</text>
</comment>
<evidence type="ECO:0000313" key="2">
    <source>
        <dbReference type="Proteomes" id="UP001302949"/>
    </source>
</evidence>